<feature type="transmembrane region" description="Helical" evidence="6">
    <location>
        <begin position="417"/>
        <end position="444"/>
    </location>
</feature>
<feature type="transmembrane region" description="Helical" evidence="6">
    <location>
        <begin position="751"/>
        <end position="771"/>
    </location>
</feature>
<keyword evidence="2" id="KW-1003">Cell membrane</keyword>
<accession>A0A5M8FCH5</accession>
<evidence type="ECO:0000256" key="4">
    <source>
        <dbReference type="ARBA" id="ARBA00022989"/>
    </source>
</evidence>
<evidence type="ECO:0000259" key="7">
    <source>
        <dbReference type="Pfam" id="PF02687"/>
    </source>
</evidence>
<dbReference type="EMBL" id="VWXX01000044">
    <property type="protein sequence ID" value="KAA6182568.1"/>
    <property type="molecule type" value="Genomic_DNA"/>
</dbReference>
<keyword evidence="5 6" id="KW-0472">Membrane</keyword>
<keyword evidence="3 6" id="KW-0812">Transmembrane</keyword>
<dbReference type="PANTHER" id="PTHR30287">
    <property type="entry name" value="MEMBRANE COMPONENT OF PREDICTED ABC SUPERFAMILY METABOLITE UPTAKE TRANSPORTER"/>
    <property type="match status" value="1"/>
</dbReference>
<feature type="domain" description="ABC3 transporter permease C-terminal" evidence="7">
    <location>
        <begin position="709"/>
        <end position="817"/>
    </location>
</feature>
<dbReference type="InterPro" id="IPR003838">
    <property type="entry name" value="ABC3_permease_C"/>
</dbReference>
<evidence type="ECO:0000256" key="2">
    <source>
        <dbReference type="ARBA" id="ARBA00022475"/>
    </source>
</evidence>
<reference evidence="8 9" key="1">
    <citation type="submission" date="2019-09" db="EMBL/GenBank/DDBJ databases">
        <title>Whole-genome sequence of the purple sulfur bacterium Thiohalocapsa marina DSM 19078.</title>
        <authorList>
            <person name="Kyndt J.A."/>
            <person name="Meyer T.E."/>
        </authorList>
    </citation>
    <scope>NUCLEOTIDE SEQUENCE [LARGE SCALE GENOMIC DNA]</scope>
    <source>
        <strain evidence="8 9">DSM 19078</strain>
    </source>
</reference>
<proteinExistence type="predicted"/>
<feature type="transmembrane region" description="Helical" evidence="6">
    <location>
        <begin position="465"/>
        <end position="487"/>
    </location>
</feature>
<organism evidence="8 9">
    <name type="scientific">Thiohalocapsa marina</name>
    <dbReference type="NCBI Taxonomy" id="424902"/>
    <lineage>
        <taxon>Bacteria</taxon>
        <taxon>Pseudomonadati</taxon>
        <taxon>Pseudomonadota</taxon>
        <taxon>Gammaproteobacteria</taxon>
        <taxon>Chromatiales</taxon>
        <taxon>Chromatiaceae</taxon>
        <taxon>Thiohalocapsa</taxon>
    </lineage>
</organism>
<feature type="transmembrane region" description="Helical" evidence="6">
    <location>
        <begin position="391"/>
        <end position="411"/>
    </location>
</feature>
<dbReference type="PANTHER" id="PTHR30287:SF1">
    <property type="entry name" value="INNER MEMBRANE PROTEIN"/>
    <property type="match status" value="1"/>
</dbReference>
<dbReference type="GO" id="GO:0005886">
    <property type="term" value="C:plasma membrane"/>
    <property type="evidence" value="ECO:0007669"/>
    <property type="project" value="UniProtKB-SubCell"/>
</dbReference>
<dbReference type="InterPro" id="IPR038766">
    <property type="entry name" value="Membrane_comp_ABC_pdt"/>
</dbReference>
<comment type="subcellular location">
    <subcellularLocation>
        <location evidence="1">Cell membrane</location>
        <topology evidence="1">Multi-pass membrane protein</topology>
    </subcellularLocation>
</comment>
<keyword evidence="9" id="KW-1185">Reference proteome</keyword>
<name>A0A5M8FCH5_9GAMM</name>
<evidence type="ECO:0000313" key="9">
    <source>
        <dbReference type="Proteomes" id="UP000322981"/>
    </source>
</evidence>
<evidence type="ECO:0000256" key="3">
    <source>
        <dbReference type="ARBA" id="ARBA00022692"/>
    </source>
</evidence>
<feature type="transmembrane region" description="Helical" evidence="6">
    <location>
        <begin position="20"/>
        <end position="40"/>
    </location>
</feature>
<feature type="transmembrane region" description="Helical" evidence="6">
    <location>
        <begin position="791"/>
        <end position="817"/>
    </location>
</feature>
<sequence>MSTWRLALRLLRRDWRSGELTLLSAALVLTVAAITAVGFFTDRIDGAMQRQGGELIAADLVIDASARIPDSFAAEAQRRGLRTARTLSFRSVVLAGNASQLVQVKAVDADYPLRGELRLQAADNGPERPATGIPGTAEAWVEPRLPYALGAAVGDTVQLGEARFRMSRLIAYEPDRGGNFFQIAPRVMIPLAAVEATGLVTEASRVRHRLLLAGELADIDAFIAWAEPRLPANAGLIDAREARPEFATAVDRASRFLHLAALTTLLVAGAAIALASRRLVERQTDAVAVMRCLGAPRHLLTRLFTMRLLAFGLLASLVGCAVGWLAQAGLAVVLQDWFGSDLPPASLKPVAVGIGTGLVALAGFGIPPLLQLAEVPPLRVLRRDLGPPRTSVALAAIGAAGALTLLVFWQAGDADLAWKLLAGVGAAVLALIGLGALLVWLAGIAARHSRGIWRLGLAGLARRPAVAILQTVGFGLGILALLLLAVVRVDLLQSWQQTLPEGAPNRFLINIQPHEVAPLRAFLAERGIDVGGIHPMIRGRLLAIGGEPTAPEDFDDPRAQRLAEREFNLSFAVAPQPDNAIVAGAWWPGADAPPQFSVEEGLAQTLGIALGDELRFWVAGQELAAPVTSLRQVQWDSFNVNFFVIATPALLQAQPATWITSFHLPTSREALMPELLRAFPSITLIDVDTLLGQVRGVIEQGIRAVEYVFAFTLVAGLLVMYAGIQASLAVRRLEHGVLRTLGAGRRQLLRSLLVEFTAAGLLAGLTASLFAELTGWVLARELLGLPFHWNPWLWIIGVAGSGLLIGLAGTLGTYRVLVRPPLAALRQAG</sequence>
<comment type="caution">
    <text evidence="8">The sequence shown here is derived from an EMBL/GenBank/DDBJ whole genome shotgun (WGS) entry which is preliminary data.</text>
</comment>
<dbReference type="OrthoDB" id="5292592at2"/>
<feature type="transmembrane region" description="Helical" evidence="6">
    <location>
        <begin position="308"/>
        <end position="330"/>
    </location>
</feature>
<evidence type="ECO:0000256" key="1">
    <source>
        <dbReference type="ARBA" id="ARBA00004651"/>
    </source>
</evidence>
<evidence type="ECO:0000256" key="6">
    <source>
        <dbReference type="SAM" id="Phobius"/>
    </source>
</evidence>
<keyword evidence="4 6" id="KW-1133">Transmembrane helix</keyword>
<evidence type="ECO:0000256" key="5">
    <source>
        <dbReference type="ARBA" id="ARBA00023136"/>
    </source>
</evidence>
<feature type="transmembrane region" description="Helical" evidence="6">
    <location>
        <begin position="350"/>
        <end position="370"/>
    </location>
</feature>
<feature type="domain" description="ABC3 transporter permease C-terminal" evidence="7">
    <location>
        <begin position="260"/>
        <end position="366"/>
    </location>
</feature>
<protein>
    <submittedName>
        <fullName evidence="8">FtsX-like permease family protein</fullName>
    </submittedName>
</protein>
<dbReference type="RefSeq" id="WP_150094733.1">
    <property type="nucleotide sequence ID" value="NZ_VWXX01000044.1"/>
</dbReference>
<dbReference type="AlphaFoldDB" id="A0A5M8FCH5"/>
<feature type="transmembrane region" description="Helical" evidence="6">
    <location>
        <begin position="256"/>
        <end position="275"/>
    </location>
</feature>
<dbReference type="Proteomes" id="UP000322981">
    <property type="component" value="Unassembled WGS sequence"/>
</dbReference>
<feature type="transmembrane region" description="Helical" evidence="6">
    <location>
        <begin position="707"/>
        <end position="730"/>
    </location>
</feature>
<gene>
    <name evidence="8" type="ORF">F2Q65_17695</name>
</gene>
<dbReference type="Pfam" id="PF02687">
    <property type="entry name" value="FtsX"/>
    <property type="match status" value="2"/>
</dbReference>
<evidence type="ECO:0000313" key="8">
    <source>
        <dbReference type="EMBL" id="KAA6182568.1"/>
    </source>
</evidence>